<name>A0ACA9ULL7_BIOOC</name>
<evidence type="ECO:0000313" key="2">
    <source>
        <dbReference type="Proteomes" id="UP000836387"/>
    </source>
</evidence>
<accession>A0ACA9ULL7</accession>
<comment type="caution">
    <text evidence="1">The sequence shown here is derived from an EMBL/GenBank/DDBJ whole genome shotgun (WGS) entry which is preliminary data.</text>
</comment>
<dbReference type="EMBL" id="CADEHS020000521">
    <property type="protein sequence ID" value="CAG9953287.1"/>
    <property type="molecule type" value="Genomic_DNA"/>
</dbReference>
<reference evidence="1" key="2">
    <citation type="submission" date="2021-10" db="EMBL/GenBank/DDBJ databases">
        <authorList>
            <person name="Piombo E."/>
        </authorList>
    </citation>
    <scope>NUCLEOTIDE SEQUENCE</scope>
</reference>
<dbReference type="Proteomes" id="UP000836387">
    <property type="component" value="Unassembled WGS sequence"/>
</dbReference>
<reference evidence="1" key="1">
    <citation type="submission" date="2020-04" db="EMBL/GenBank/DDBJ databases">
        <authorList>
            <person name="Broberg M."/>
        </authorList>
    </citation>
    <scope>NUCLEOTIDE SEQUENCE</scope>
</reference>
<protein>
    <submittedName>
        <fullName evidence="1">Uncharacterized protein</fullName>
    </submittedName>
</protein>
<evidence type="ECO:0000313" key="1">
    <source>
        <dbReference type="EMBL" id="CAG9953287.1"/>
    </source>
</evidence>
<organism evidence="1 2">
    <name type="scientific">Clonostachys rosea f. rosea IK726</name>
    <dbReference type="NCBI Taxonomy" id="1349383"/>
    <lineage>
        <taxon>Eukaryota</taxon>
        <taxon>Fungi</taxon>
        <taxon>Dikarya</taxon>
        <taxon>Ascomycota</taxon>
        <taxon>Pezizomycotina</taxon>
        <taxon>Sordariomycetes</taxon>
        <taxon>Hypocreomycetidae</taxon>
        <taxon>Hypocreales</taxon>
        <taxon>Bionectriaceae</taxon>
        <taxon>Clonostachys</taxon>
    </lineage>
</organism>
<gene>
    <name evidence="1" type="ORF">CRV2_00017492</name>
</gene>
<sequence>MPLSIWACNYFLQYRESVCDKPLLEPMDALGVAATSFQLVQILLQLRTCLKHQPRKLMSWDEELSCLDRTITSVWENPKLHTKLVKTILERVVAKAKALKNLLEQLSPVHQKKKFDIQKNIQKITNTLTAKSNESRILKYFADLERDKITLMLAISTINSPDLDKPEDNSKSSRKSRKERKDMEPNESEHLFAEHNPLNEILHQFTSSRQQVQQLQLTATSIASNPTSTGAIDPRGNSDTNVKNVISGNVAEGNGSSLAISSRYGGIIERNESKGNRRLDGIHEEEVMKTYITEVQAGPMEIDEKEEVMAEMHLPCGTPSDIVDAMEVDEEGEN</sequence>
<proteinExistence type="predicted"/>
<keyword evidence="2" id="KW-1185">Reference proteome</keyword>